<dbReference type="OrthoDB" id="3443359at2"/>
<name>A0A3P4B4F7_9BURK</name>
<dbReference type="Proteomes" id="UP000277294">
    <property type="component" value="Unassembled WGS sequence"/>
</dbReference>
<reference evidence="5 6" key="1">
    <citation type="submission" date="2018-10" db="EMBL/GenBank/DDBJ databases">
        <authorList>
            <person name="Criscuolo A."/>
        </authorList>
    </citation>
    <scope>NUCLEOTIDE SEQUENCE [LARGE SCALE GENOMIC DNA]</scope>
    <source>
        <strain evidence="5">DnA1</strain>
    </source>
</reference>
<feature type="domain" description="FAD-binding" evidence="4">
    <location>
        <begin position="27"/>
        <end position="367"/>
    </location>
</feature>
<dbReference type="NCBIfam" id="NF006002">
    <property type="entry name" value="PRK08132.1"/>
    <property type="match status" value="1"/>
</dbReference>
<evidence type="ECO:0000313" key="5">
    <source>
        <dbReference type="EMBL" id="VCU70518.1"/>
    </source>
</evidence>
<evidence type="ECO:0000259" key="4">
    <source>
        <dbReference type="Pfam" id="PF01494"/>
    </source>
</evidence>
<dbReference type="AlphaFoldDB" id="A0A3P4B4F7"/>
<dbReference type="InterPro" id="IPR050641">
    <property type="entry name" value="RIFMO-like"/>
</dbReference>
<dbReference type="SUPFAM" id="SSF51905">
    <property type="entry name" value="FAD/NAD(P)-binding domain"/>
    <property type="match status" value="1"/>
</dbReference>
<evidence type="ECO:0000313" key="6">
    <source>
        <dbReference type="Proteomes" id="UP000277294"/>
    </source>
</evidence>
<comment type="cofactor">
    <cofactor evidence="1">
        <name>FAD</name>
        <dbReference type="ChEBI" id="CHEBI:57692"/>
    </cofactor>
</comment>
<accession>A0A3P4B4F7</accession>
<proteinExistence type="predicted"/>
<dbReference type="GO" id="GO:0008688">
    <property type="term" value="F:3-(3-hydroxyphenyl)propionate hydroxylase activity"/>
    <property type="evidence" value="ECO:0007669"/>
    <property type="project" value="UniProtKB-EC"/>
</dbReference>
<gene>
    <name evidence="5" type="primary">mhpA_3</name>
    <name evidence="5" type="ORF">PIGHUM_02590</name>
</gene>
<dbReference type="InterPro" id="IPR002938">
    <property type="entry name" value="FAD-bd"/>
</dbReference>
<keyword evidence="6" id="KW-1185">Reference proteome</keyword>
<dbReference type="PRINTS" id="PR00420">
    <property type="entry name" value="RNGMNOXGNASE"/>
</dbReference>
<dbReference type="Gene3D" id="3.50.50.60">
    <property type="entry name" value="FAD/NAD(P)-binding domain"/>
    <property type="match status" value="1"/>
</dbReference>
<dbReference type="Gene3D" id="3.30.70.2450">
    <property type="match status" value="1"/>
</dbReference>
<protein>
    <submittedName>
        <fullName evidence="5">3-(3-hydroxy-phenyl)propionate/3-hydroxycinnamic acid hydroxylase</fullName>
        <ecNumber evidence="5">1.14.13.127</ecNumber>
    </submittedName>
</protein>
<sequence length="548" mass="60756">MSASRYELPVYPFHRPAELDGAQLRHPVVVIGAGLAGLTMAADLSLRGIPVIVLDDDDTVGVRGASSRGICYAQRSLEIFDRLGIAGRILEKGVTWSIARTLSGRDTLYTLDLARQSASRMPPFVNIQQFYVEWYLVDRLAELGNAEIRWKNRVTGIDCRADHSVLTVDTPEGRYRMQAEWVIDAEGVHSTVRESLGLPLDKELGSDRWCITDVRFRQDPAAERWTWVDAPFNEGRAVWRHLMADSVWRLDFQMDPDSDPKEVSRHEVAEQRVRAMLGPDADFEIVWVGPYAYRTQLLKEFRHRRVFFIGDAAHVTSPFGARGGNSGIQDADNLAWKLAQVINSRCNENLLDSYCEERRAAAEANIRITRRSGRFIRPQSRAEHVLRQAVLDLSRRFPFAQALLNTGRLCTPHDYAGMSRLGTGAYAGRAMPDFTLQGKSGPTSLTAVLREAGNRLLLLANDTGPAACRYLRTLESELPVRVAFVAGSEGELQDPHDYLSALVGARAGQVAVIRPDSHLAGVAADPGHAASLVRHALAFPTPSSPETP</sequence>
<dbReference type="Gene3D" id="3.40.30.120">
    <property type="match status" value="1"/>
</dbReference>
<evidence type="ECO:0000256" key="2">
    <source>
        <dbReference type="ARBA" id="ARBA00022630"/>
    </source>
</evidence>
<dbReference type="Pfam" id="PF01494">
    <property type="entry name" value="FAD_binding_3"/>
    <property type="match status" value="1"/>
</dbReference>
<dbReference type="InterPro" id="IPR036188">
    <property type="entry name" value="FAD/NAD-bd_sf"/>
</dbReference>
<keyword evidence="3" id="KW-0274">FAD</keyword>
<dbReference type="PANTHER" id="PTHR43004">
    <property type="entry name" value="TRK SYSTEM POTASSIUM UPTAKE PROTEIN"/>
    <property type="match status" value="1"/>
</dbReference>
<evidence type="ECO:0000256" key="3">
    <source>
        <dbReference type="ARBA" id="ARBA00022827"/>
    </source>
</evidence>
<dbReference type="GO" id="GO:0071949">
    <property type="term" value="F:FAD binding"/>
    <property type="evidence" value="ECO:0007669"/>
    <property type="project" value="InterPro"/>
</dbReference>
<keyword evidence="2" id="KW-0285">Flavoprotein</keyword>
<keyword evidence="5" id="KW-0560">Oxidoreductase</keyword>
<dbReference type="RefSeq" id="WP_124080035.1">
    <property type="nucleotide sequence ID" value="NZ_UWPJ01000020.1"/>
</dbReference>
<dbReference type="EC" id="1.14.13.127" evidence="5"/>
<dbReference type="EMBL" id="UWPJ01000020">
    <property type="protein sequence ID" value="VCU70518.1"/>
    <property type="molecule type" value="Genomic_DNA"/>
</dbReference>
<evidence type="ECO:0000256" key="1">
    <source>
        <dbReference type="ARBA" id="ARBA00001974"/>
    </source>
</evidence>
<organism evidence="5 6">
    <name type="scientific">Pigmentiphaga humi</name>
    <dbReference type="NCBI Taxonomy" id="2478468"/>
    <lineage>
        <taxon>Bacteria</taxon>
        <taxon>Pseudomonadati</taxon>
        <taxon>Pseudomonadota</taxon>
        <taxon>Betaproteobacteria</taxon>
        <taxon>Burkholderiales</taxon>
        <taxon>Alcaligenaceae</taxon>
        <taxon>Pigmentiphaga</taxon>
    </lineage>
</organism>
<dbReference type="PANTHER" id="PTHR43004:SF19">
    <property type="entry name" value="BINDING MONOOXYGENASE, PUTATIVE (JCVI)-RELATED"/>
    <property type="match status" value="1"/>
</dbReference>
<dbReference type="Pfam" id="PF21274">
    <property type="entry name" value="Rng_hyd_C"/>
    <property type="match status" value="1"/>
</dbReference>